<accession>A0ABT1HCH7</accession>
<keyword evidence="1" id="KW-1133">Transmembrane helix</keyword>
<comment type="caution">
    <text evidence="2">The sequence shown here is derived from an EMBL/GenBank/DDBJ whole genome shotgun (WGS) entry which is preliminary data.</text>
</comment>
<evidence type="ECO:0000313" key="3">
    <source>
        <dbReference type="Proteomes" id="UP001206895"/>
    </source>
</evidence>
<dbReference type="Proteomes" id="UP001206895">
    <property type="component" value="Unassembled WGS sequence"/>
</dbReference>
<evidence type="ECO:0000256" key="1">
    <source>
        <dbReference type="SAM" id="Phobius"/>
    </source>
</evidence>
<reference evidence="2 3" key="1">
    <citation type="submission" date="2022-06" db="EMBL/GenBank/DDBJ databases">
        <title>Genomic Encyclopedia of Archaeal and Bacterial Type Strains, Phase II (KMG-II): from individual species to whole genera.</title>
        <authorList>
            <person name="Goeker M."/>
        </authorList>
    </citation>
    <scope>NUCLEOTIDE SEQUENCE [LARGE SCALE GENOMIC DNA]</scope>
    <source>
        <strain evidence="2 3">DSM 44693</strain>
    </source>
</reference>
<evidence type="ECO:0000313" key="2">
    <source>
        <dbReference type="EMBL" id="MCP2175964.1"/>
    </source>
</evidence>
<name>A0ABT1HCH7_9NOCA</name>
<sequence length="53" mass="5712">MIPLDRSTTTQKGLHIMVTTVLIVAGFAALSWAFMSSGGGLEFGRREISSGRR</sequence>
<keyword evidence="1" id="KW-0812">Transmembrane</keyword>
<feature type="transmembrane region" description="Helical" evidence="1">
    <location>
        <begin position="14"/>
        <end position="35"/>
    </location>
</feature>
<gene>
    <name evidence="2" type="ORF">LX13_001783</name>
</gene>
<proteinExistence type="predicted"/>
<keyword evidence="1" id="KW-0472">Membrane</keyword>
<keyword evidence="3" id="KW-1185">Reference proteome</keyword>
<organism evidence="2 3">
    <name type="scientific">Williamsia maris</name>
    <dbReference type="NCBI Taxonomy" id="72806"/>
    <lineage>
        <taxon>Bacteria</taxon>
        <taxon>Bacillati</taxon>
        <taxon>Actinomycetota</taxon>
        <taxon>Actinomycetes</taxon>
        <taxon>Mycobacteriales</taxon>
        <taxon>Nocardiaceae</taxon>
        <taxon>Williamsia</taxon>
    </lineage>
</organism>
<protein>
    <submittedName>
        <fullName evidence="2">Uncharacterized protein</fullName>
    </submittedName>
</protein>
<dbReference type="EMBL" id="JAMTCJ010000002">
    <property type="protein sequence ID" value="MCP2175964.1"/>
    <property type="molecule type" value="Genomic_DNA"/>
</dbReference>